<protein>
    <submittedName>
        <fullName evidence="1">4820_t:CDS:1</fullName>
    </submittedName>
</protein>
<gene>
    <name evidence="1" type="ORF">SPELUC_LOCUS366</name>
</gene>
<dbReference type="Proteomes" id="UP000789366">
    <property type="component" value="Unassembled WGS sequence"/>
</dbReference>
<accession>A0ACA9JZC1</accession>
<proteinExistence type="predicted"/>
<evidence type="ECO:0000313" key="1">
    <source>
        <dbReference type="EMBL" id="CAG8443789.1"/>
    </source>
</evidence>
<keyword evidence="2" id="KW-1185">Reference proteome</keyword>
<reference evidence="1" key="1">
    <citation type="submission" date="2021-06" db="EMBL/GenBank/DDBJ databases">
        <authorList>
            <person name="Kallberg Y."/>
            <person name="Tangrot J."/>
            <person name="Rosling A."/>
        </authorList>
    </citation>
    <scope>NUCLEOTIDE SEQUENCE</scope>
    <source>
        <strain evidence="1">28 12/20/2015</strain>
    </source>
</reference>
<evidence type="ECO:0000313" key="2">
    <source>
        <dbReference type="Proteomes" id="UP000789366"/>
    </source>
</evidence>
<sequence>MLEHLPGVTSVVLRIKTLRARKIRKLFGENGVGIDKVKYVTCSANNISKLTNAQIQNIINQVTSKTVFLGNDQNHVTETEASITNIPSILLSHTSNSEYMISKDKKSLLETKVSVSSNPAHSHAYFHNKTLDQYPNLYREGSDGNDDYYGITDESLCLLCKLDHDDDNGIGGRYEVGESENRCSASSYYIKCEQCGIEIEAKANKTLTPEYLEWEAKLTELPDLTISGDGGDSKSLQHMNLNKTTDKEYYTHYSYSLFKSHSYRGIVY</sequence>
<comment type="caution">
    <text evidence="1">The sequence shown here is derived from an EMBL/GenBank/DDBJ whole genome shotgun (WGS) entry which is preliminary data.</text>
</comment>
<name>A0ACA9JZC1_9GLOM</name>
<organism evidence="1 2">
    <name type="scientific">Cetraspora pellucida</name>
    <dbReference type="NCBI Taxonomy" id="1433469"/>
    <lineage>
        <taxon>Eukaryota</taxon>
        <taxon>Fungi</taxon>
        <taxon>Fungi incertae sedis</taxon>
        <taxon>Mucoromycota</taxon>
        <taxon>Glomeromycotina</taxon>
        <taxon>Glomeromycetes</taxon>
        <taxon>Diversisporales</taxon>
        <taxon>Gigasporaceae</taxon>
        <taxon>Cetraspora</taxon>
    </lineage>
</organism>
<dbReference type="EMBL" id="CAJVPW010000126">
    <property type="protein sequence ID" value="CAG8443789.1"/>
    <property type="molecule type" value="Genomic_DNA"/>
</dbReference>